<evidence type="ECO:0000256" key="1">
    <source>
        <dbReference type="ARBA" id="ARBA00004202"/>
    </source>
</evidence>
<evidence type="ECO:0000256" key="3">
    <source>
        <dbReference type="ARBA" id="ARBA00022448"/>
    </source>
</evidence>
<dbReference type="NCBIfam" id="TIGR01727">
    <property type="entry name" value="oligo_HPY"/>
    <property type="match status" value="1"/>
</dbReference>
<dbReference type="AlphaFoldDB" id="A0A372LFS6"/>
<dbReference type="InterPro" id="IPR003593">
    <property type="entry name" value="AAA+_ATPase"/>
</dbReference>
<dbReference type="GO" id="GO:0005886">
    <property type="term" value="C:plasma membrane"/>
    <property type="evidence" value="ECO:0007669"/>
    <property type="project" value="UniProtKB-SubCell"/>
</dbReference>
<dbReference type="RefSeq" id="WP_117321321.1">
    <property type="nucleotide sequence ID" value="NZ_QVTD01000003.1"/>
</dbReference>
<evidence type="ECO:0000313" key="10">
    <source>
        <dbReference type="Proteomes" id="UP000262939"/>
    </source>
</evidence>
<dbReference type="OrthoDB" id="9806285at2"/>
<dbReference type="GO" id="GO:0015833">
    <property type="term" value="P:peptide transport"/>
    <property type="evidence" value="ECO:0007669"/>
    <property type="project" value="InterPro"/>
</dbReference>
<dbReference type="Pfam" id="PF08352">
    <property type="entry name" value="oligo_HPY"/>
    <property type="match status" value="1"/>
</dbReference>
<dbReference type="Pfam" id="PF00005">
    <property type="entry name" value="ABC_tran"/>
    <property type="match status" value="1"/>
</dbReference>
<keyword evidence="7" id="KW-0472">Membrane</keyword>
<dbReference type="InterPro" id="IPR013563">
    <property type="entry name" value="Oligopep_ABC_C"/>
</dbReference>
<dbReference type="InterPro" id="IPR027417">
    <property type="entry name" value="P-loop_NTPase"/>
</dbReference>
<dbReference type="InterPro" id="IPR017871">
    <property type="entry name" value="ABC_transporter-like_CS"/>
</dbReference>
<dbReference type="InterPro" id="IPR050388">
    <property type="entry name" value="ABC_Ni/Peptide_Import"/>
</dbReference>
<keyword evidence="10" id="KW-1185">Reference proteome</keyword>
<dbReference type="Proteomes" id="UP000262939">
    <property type="component" value="Unassembled WGS sequence"/>
</dbReference>
<organism evidence="9 10">
    <name type="scientific">Peribacillus glennii</name>
    <dbReference type="NCBI Taxonomy" id="2303991"/>
    <lineage>
        <taxon>Bacteria</taxon>
        <taxon>Bacillati</taxon>
        <taxon>Bacillota</taxon>
        <taxon>Bacilli</taxon>
        <taxon>Bacillales</taxon>
        <taxon>Bacillaceae</taxon>
        <taxon>Peribacillus</taxon>
    </lineage>
</organism>
<dbReference type="CDD" id="cd03257">
    <property type="entry name" value="ABC_NikE_OppD_transporters"/>
    <property type="match status" value="1"/>
</dbReference>
<protein>
    <submittedName>
        <fullName evidence="9">ABC transporter ATP-binding protein</fullName>
    </submittedName>
</protein>
<reference evidence="9 10" key="1">
    <citation type="submission" date="2018-08" db="EMBL/GenBank/DDBJ databases">
        <title>Bacillus chawlae sp. nov., Bacillus glennii sp. nov., and Bacillus saganii sp. nov. Isolated from the Vehicle Assembly Building at Kennedy Space Center where the Viking Spacecraft were Assembled.</title>
        <authorList>
            <person name="Seuylemezian A."/>
            <person name="Vaishampayan P."/>
        </authorList>
    </citation>
    <scope>NUCLEOTIDE SEQUENCE [LARGE SCALE GENOMIC DNA]</scope>
    <source>
        <strain evidence="9 10">V44-8</strain>
    </source>
</reference>
<dbReference type="PANTHER" id="PTHR43297:SF2">
    <property type="entry name" value="DIPEPTIDE TRANSPORT ATP-BINDING PROTEIN DPPD"/>
    <property type="match status" value="1"/>
</dbReference>
<sequence length="329" mass="36310">MELLAVKGLSVTFPQDDKTNRVVDDISFSIRRNEVIGLVGESGSGKTVTATAVLRLTRQPADIETGQILFHEEDLLTKPESELQAIRGSKISMIFQNPRSSLNPLMKVGDQIARAYRIHSKYKKSKAKSEALKMLKLVGIPDPEARYEAYPHELSGGMCQRVMIAMALACNPDLLIADEPTTGLDVTIEAQVFDLIKELQKEIGMSVLLITHDLGVVAETCDRVAVMYGGHIVEMAEIDKIFREQKHPYSKHLLGSLLKLDQKSNGDLNMEEIAPPPIDYKTAGCRFANRCPAAYERCFSEKPPVTTVAAGHTVMCHLYEEGNQVGTIA</sequence>
<evidence type="ECO:0000256" key="2">
    <source>
        <dbReference type="ARBA" id="ARBA00005417"/>
    </source>
</evidence>
<feature type="domain" description="ABC transporter" evidence="8">
    <location>
        <begin position="6"/>
        <end position="254"/>
    </location>
</feature>
<proteinExistence type="inferred from homology"/>
<comment type="caution">
    <text evidence="9">The sequence shown here is derived from an EMBL/GenBank/DDBJ whole genome shotgun (WGS) entry which is preliminary data.</text>
</comment>
<accession>A0A372LFS6</accession>
<gene>
    <name evidence="9" type="ORF">D0466_04345</name>
</gene>
<evidence type="ECO:0000256" key="7">
    <source>
        <dbReference type="ARBA" id="ARBA00023136"/>
    </source>
</evidence>
<dbReference type="Gene3D" id="3.40.50.300">
    <property type="entry name" value="P-loop containing nucleotide triphosphate hydrolases"/>
    <property type="match status" value="1"/>
</dbReference>
<keyword evidence="5" id="KW-0547">Nucleotide-binding</keyword>
<dbReference type="PANTHER" id="PTHR43297">
    <property type="entry name" value="OLIGOPEPTIDE TRANSPORT ATP-BINDING PROTEIN APPD"/>
    <property type="match status" value="1"/>
</dbReference>
<name>A0A372LFS6_9BACI</name>
<dbReference type="SUPFAM" id="SSF52540">
    <property type="entry name" value="P-loop containing nucleoside triphosphate hydrolases"/>
    <property type="match status" value="1"/>
</dbReference>
<dbReference type="FunFam" id="3.40.50.300:FF:000016">
    <property type="entry name" value="Oligopeptide ABC transporter ATP-binding component"/>
    <property type="match status" value="1"/>
</dbReference>
<dbReference type="InterPro" id="IPR003439">
    <property type="entry name" value="ABC_transporter-like_ATP-bd"/>
</dbReference>
<dbReference type="EMBL" id="QVTD01000003">
    <property type="protein sequence ID" value="RFU65145.1"/>
    <property type="molecule type" value="Genomic_DNA"/>
</dbReference>
<dbReference type="PROSITE" id="PS50893">
    <property type="entry name" value="ABC_TRANSPORTER_2"/>
    <property type="match status" value="1"/>
</dbReference>
<comment type="similarity">
    <text evidence="2">Belongs to the ABC transporter superfamily.</text>
</comment>
<keyword evidence="3" id="KW-0813">Transport</keyword>
<dbReference type="SMART" id="SM00382">
    <property type="entry name" value="AAA"/>
    <property type="match status" value="1"/>
</dbReference>
<keyword evidence="4" id="KW-1003">Cell membrane</keyword>
<dbReference type="GO" id="GO:0016887">
    <property type="term" value="F:ATP hydrolysis activity"/>
    <property type="evidence" value="ECO:0007669"/>
    <property type="project" value="InterPro"/>
</dbReference>
<dbReference type="PROSITE" id="PS00211">
    <property type="entry name" value="ABC_TRANSPORTER_1"/>
    <property type="match status" value="1"/>
</dbReference>
<evidence type="ECO:0000256" key="6">
    <source>
        <dbReference type="ARBA" id="ARBA00022840"/>
    </source>
</evidence>
<dbReference type="GO" id="GO:0005524">
    <property type="term" value="F:ATP binding"/>
    <property type="evidence" value="ECO:0007669"/>
    <property type="project" value="UniProtKB-KW"/>
</dbReference>
<comment type="subcellular location">
    <subcellularLocation>
        <location evidence="1">Cell membrane</location>
        <topology evidence="1">Peripheral membrane protein</topology>
    </subcellularLocation>
</comment>
<evidence type="ECO:0000256" key="5">
    <source>
        <dbReference type="ARBA" id="ARBA00022741"/>
    </source>
</evidence>
<evidence type="ECO:0000313" key="9">
    <source>
        <dbReference type="EMBL" id="RFU65145.1"/>
    </source>
</evidence>
<evidence type="ECO:0000259" key="8">
    <source>
        <dbReference type="PROSITE" id="PS50893"/>
    </source>
</evidence>
<keyword evidence="6 9" id="KW-0067">ATP-binding</keyword>
<evidence type="ECO:0000256" key="4">
    <source>
        <dbReference type="ARBA" id="ARBA00022475"/>
    </source>
</evidence>